<protein>
    <submittedName>
        <fullName evidence="4">Glucose 1-dehydrogenase</fullName>
    </submittedName>
</protein>
<comment type="similarity">
    <text evidence="1">Belongs to the short-chain dehydrogenases/reductases (SDR) family.</text>
</comment>
<keyword evidence="5" id="KW-1185">Reference proteome</keyword>
<dbReference type="EMBL" id="BAAAQK010000009">
    <property type="protein sequence ID" value="GAA1851271.1"/>
    <property type="molecule type" value="Genomic_DNA"/>
</dbReference>
<dbReference type="InterPro" id="IPR002347">
    <property type="entry name" value="SDR_fam"/>
</dbReference>
<evidence type="ECO:0000313" key="5">
    <source>
        <dbReference type="Proteomes" id="UP001500449"/>
    </source>
</evidence>
<dbReference type="NCBIfam" id="NF009466">
    <property type="entry name" value="PRK12826.1-2"/>
    <property type="match status" value="1"/>
</dbReference>
<dbReference type="PROSITE" id="PS00061">
    <property type="entry name" value="ADH_SHORT"/>
    <property type="match status" value="1"/>
</dbReference>
<evidence type="ECO:0000256" key="2">
    <source>
        <dbReference type="ARBA" id="ARBA00023002"/>
    </source>
</evidence>
<dbReference type="PRINTS" id="PR00081">
    <property type="entry name" value="GDHRDH"/>
</dbReference>
<dbReference type="Gene3D" id="3.40.50.720">
    <property type="entry name" value="NAD(P)-binding Rossmann-like Domain"/>
    <property type="match status" value="1"/>
</dbReference>
<dbReference type="SMART" id="SM00822">
    <property type="entry name" value="PKS_KR"/>
    <property type="match status" value="1"/>
</dbReference>
<dbReference type="NCBIfam" id="NF005559">
    <property type="entry name" value="PRK07231.1"/>
    <property type="match status" value="1"/>
</dbReference>
<reference evidence="4 5" key="1">
    <citation type="journal article" date="2019" name="Int. J. Syst. Evol. Microbiol.">
        <title>The Global Catalogue of Microorganisms (GCM) 10K type strain sequencing project: providing services to taxonomists for standard genome sequencing and annotation.</title>
        <authorList>
            <consortium name="The Broad Institute Genomics Platform"/>
            <consortium name="The Broad Institute Genome Sequencing Center for Infectious Disease"/>
            <person name="Wu L."/>
            <person name="Ma J."/>
        </authorList>
    </citation>
    <scope>NUCLEOTIDE SEQUENCE [LARGE SCALE GENOMIC DNA]</scope>
    <source>
        <strain evidence="4 5">JCM 16009</strain>
    </source>
</reference>
<dbReference type="SUPFAM" id="SSF51735">
    <property type="entry name" value="NAD(P)-binding Rossmann-fold domains"/>
    <property type="match status" value="1"/>
</dbReference>
<dbReference type="PANTHER" id="PTHR42760:SF133">
    <property type="entry name" value="3-OXOACYL-[ACYL-CARRIER-PROTEIN] REDUCTASE"/>
    <property type="match status" value="1"/>
</dbReference>
<dbReference type="PRINTS" id="PR00080">
    <property type="entry name" value="SDRFAMILY"/>
</dbReference>
<dbReference type="Pfam" id="PF13561">
    <property type="entry name" value="adh_short_C2"/>
    <property type="match status" value="1"/>
</dbReference>
<sequence>MRAPTARGSGRRTAIVTGAGSGIGRAIAHRLARDGLAVLVADRSRRRAVRVKDELRADGAEAEAQGCDVTDEGAVDDLVARVQDWSGRVDVLVNNAGIAEPQASFEDQDPALWDSVIGVSLHGTRRCSLTVGERFMLPAAGGRIINIASVAGMVGLPTMHAYSAAKAAVIMFTRTLACDWARHGVTVNAIAPGYVNTPPVAALAPRGELDIEQLQRRIPVGRLGEPEEVAHATAFLAHPTSAYVTGVVLPVDGGWTAFGGAGAAR</sequence>
<dbReference type="InterPro" id="IPR020904">
    <property type="entry name" value="Sc_DH/Rdtase_CS"/>
</dbReference>
<dbReference type="RefSeq" id="WP_344417694.1">
    <property type="nucleotide sequence ID" value="NZ_BAAAQK010000009.1"/>
</dbReference>
<name>A0ABN2N3R9_9PSEU</name>
<feature type="domain" description="Ketoreductase" evidence="3">
    <location>
        <begin position="12"/>
        <end position="193"/>
    </location>
</feature>
<accession>A0ABN2N3R9</accession>
<proteinExistence type="inferred from homology"/>
<dbReference type="PANTHER" id="PTHR42760">
    <property type="entry name" value="SHORT-CHAIN DEHYDROGENASES/REDUCTASES FAMILY MEMBER"/>
    <property type="match status" value="1"/>
</dbReference>
<organism evidence="4 5">
    <name type="scientific">Pseudonocardia ailaonensis</name>
    <dbReference type="NCBI Taxonomy" id="367279"/>
    <lineage>
        <taxon>Bacteria</taxon>
        <taxon>Bacillati</taxon>
        <taxon>Actinomycetota</taxon>
        <taxon>Actinomycetes</taxon>
        <taxon>Pseudonocardiales</taxon>
        <taxon>Pseudonocardiaceae</taxon>
        <taxon>Pseudonocardia</taxon>
    </lineage>
</organism>
<keyword evidence="2" id="KW-0560">Oxidoreductase</keyword>
<comment type="caution">
    <text evidence="4">The sequence shown here is derived from an EMBL/GenBank/DDBJ whole genome shotgun (WGS) entry which is preliminary data.</text>
</comment>
<dbReference type="Proteomes" id="UP001500449">
    <property type="component" value="Unassembled WGS sequence"/>
</dbReference>
<evidence type="ECO:0000259" key="3">
    <source>
        <dbReference type="SMART" id="SM00822"/>
    </source>
</evidence>
<dbReference type="InterPro" id="IPR057326">
    <property type="entry name" value="KR_dom"/>
</dbReference>
<dbReference type="InterPro" id="IPR036291">
    <property type="entry name" value="NAD(P)-bd_dom_sf"/>
</dbReference>
<gene>
    <name evidence="4" type="ORF">GCM10009836_34040</name>
</gene>
<evidence type="ECO:0000313" key="4">
    <source>
        <dbReference type="EMBL" id="GAA1851271.1"/>
    </source>
</evidence>
<evidence type="ECO:0000256" key="1">
    <source>
        <dbReference type="ARBA" id="ARBA00006484"/>
    </source>
</evidence>